<dbReference type="InterPro" id="IPR021109">
    <property type="entry name" value="Peptidase_aspartic_dom_sf"/>
</dbReference>
<dbReference type="GO" id="GO:0005524">
    <property type="term" value="F:ATP binding"/>
    <property type="evidence" value="ECO:0007669"/>
    <property type="project" value="UniProtKB-KW"/>
</dbReference>
<organism evidence="7 8">
    <name type="scientific">Acanthosepion pharaonis</name>
    <name type="common">Pharaoh cuttlefish</name>
    <name type="synonym">Sepia pharaonis</name>
    <dbReference type="NCBI Taxonomy" id="158019"/>
    <lineage>
        <taxon>Eukaryota</taxon>
        <taxon>Metazoa</taxon>
        <taxon>Spiralia</taxon>
        <taxon>Lophotrochozoa</taxon>
        <taxon>Mollusca</taxon>
        <taxon>Cephalopoda</taxon>
        <taxon>Coleoidea</taxon>
        <taxon>Decapodiformes</taxon>
        <taxon>Sepiida</taxon>
        <taxon>Sepiina</taxon>
        <taxon>Sepiidae</taxon>
        <taxon>Acanthosepion</taxon>
    </lineage>
</organism>
<dbReference type="InterPro" id="IPR011009">
    <property type="entry name" value="Kinase-like_dom_sf"/>
</dbReference>
<keyword evidence="4" id="KW-0418">Kinase</keyword>
<dbReference type="PANTHER" id="PTHR24345">
    <property type="entry name" value="SERINE/THREONINE-PROTEIN KINASE PLK"/>
    <property type="match status" value="1"/>
</dbReference>
<dbReference type="GO" id="GO:0004674">
    <property type="term" value="F:protein serine/threonine kinase activity"/>
    <property type="evidence" value="ECO:0007669"/>
    <property type="project" value="UniProtKB-KW"/>
</dbReference>
<dbReference type="PROSITE" id="PS50011">
    <property type="entry name" value="PROTEIN_KINASE_DOM"/>
    <property type="match status" value="1"/>
</dbReference>
<evidence type="ECO:0000313" key="7">
    <source>
        <dbReference type="EMBL" id="CAE1305102.1"/>
    </source>
</evidence>
<dbReference type="FunFam" id="2.40.70.10:FF:000130">
    <property type="entry name" value="Retrovirus-related Pol polyprotein from transposon opus-like Protein"/>
    <property type="match status" value="1"/>
</dbReference>
<dbReference type="EMBL" id="CAHIKZ030003890">
    <property type="protein sequence ID" value="CAE1305102.1"/>
    <property type="molecule type" value="Genomic_DNA"/>
</dbReference>
<gene>
    <name evidence="7" type="ORF">SPHA_57575</name>
</gene>
<keyword evidence="1" id="KW-0723">Serine/threonine-protein kinase</keyword>
<name>A0A812DIX5_ACAPH</name>
<evidence type="ECO:0000259" key="6">
    <source>
        <dbReference type="PROSITE" id="PS50011"/>
    </source>
</evidence>
<dbReference type="PROSITE" id="PS00141">
    <property type="entry name" value="ASP_PROTEASE"/>
    <property type="match status" value="1"/>
</dbReference>
<dbReference type="Pfam" id="PF00069">
    <property type="entry name" value="Pkinase"/>
    <property type="match status" value="1"/>
</dbReference>
<keyword evidence="8" id="KW-1185">Reference proteome</keyword>
<dbReference type="GO" id="GO:0004190">
    <property type="term" value="F:aspartic-type endopeptidase activity"/>
    <property type="evidence" value="ECO:0007669"/>
    <property type="project" value="InterPro"/>
</dbReference>
<evidence type="ECO:0000256" key="4">
    <source>
        <dbReference type="ARBA" id="ARBA00022777"/>
    </source>
</evidence>
<dbReference type="Proteomes" id="UP000597762">
    <property type="component" value="Unassembled WGS sequence"/>
</dbReference>
<evidence type="ECO:0000256" key="1">
    <source>
        <dbReference type="ARBA" id="ARBA00022527"/>
    </source>
</evidence>
<dbReference type="Gene3D" id="2.40.70.10">
    <property type="entry name" value="Acid Proteases"/>
    <property type="match status" value="1"/>
</dbReference>
<proteinExistence type="predicted"/>
<evidence type="ECO:0000256" key="5">
    <source>
        <dbReference type="ARBA" id="ARBA00022840"/>
    </source>
</evidence>
<keyword evidence="2" id="KW-0808">Transferase</keyword>
<evidence type="ECO:0000256" key="3">
    <source>
        <dbReference type="ARBA" id="ARBA00022741"/>
    </source>
</evidence>
<dbReference type="SUPFAM" id="SSF56112">
    <property type="entry name" value="Protein kinase-like (PK-like)"/>
    <property type="match status" value="1"/>
</dbReference>
<dbReference type="Gene3D" id="3.10.10.10">
    <property type="entry name" value="HIV Type 1 Reverse Transcriptase, subunit A, domain 1"/>
    <property type="match status" value="1"/>
</dbReference>
<accession>A0A812DIX5</accession>
<evidence type="ECO:0000313" key="8">
    <source>
        <dbReference type="Proteomes" id="UP000597762"/>
    </source>
</evidence>
<keyword evidence="5" id="KW-0067">ATP-binding</keyword>
<dbReference type="OrthoDB" id="541276at2759"/>
<dbReference type="InterPro" id="IPR001969">
    <property type="entry name" value="Aspartic_peptidase_AS"/>
</dbReference>
<dbReference type="GO" id="GO:0006508">
    <property type="term" value="P:proteolysis"/>
    <property type="evidence" value="ECO:0007669"/>
    <property type="project" value="InterPro"/>
</dbReference>
<dbReference type="InterPro" id="IPR043502">
    <property type="entry name" value="DNA/RNA_pol_sf"/>
</dbReference>
<evidence type="ECO:0000256" key="2">
    <source>
        <dbReference type="ARBA" id="ARBA00022679"/>
    </source>
</evidence>
<dbReference type="Gene3D" id="1.10.510.10">
    <property type="entry name" value="Transferase(Phosphotransferase) domain 1"/>
    <property type="match status" value="1"/>
</dbReference>
<protein>
    <recommendedName>
        <fullName evidence="6">Protein kinase domain-containing protein</fullName>
    </recommendedName>
</protein>
<keyword evidence="3" id="KW-0547">Nucleotide-binding</keyword>
<dbReference type="PANTHER" id="PTHR24345:SF0">
    <property type="entry name" value="CELL CYCLE SERINE_THREONINE-PROTEIN KINASE CDC5_MSD2"/>
    <property type="match status" value="1"/>
</dbReference>
<dbReference type="GO" id="GO:0005634">
    <property type="term" value="C:nucleus"/>
    <property type="evidence" value="ECO:0007669"/>
    <property type="project" value="TreeGrafter"/>
</dbReference>
<dbReference type="SUPFAM" id="SSF56672">
    <property type="entry name" value="DNA/RNA polymerases"/>
    <property type="match status" value="1"/>
</dbReference>
<feature type="domain" description="Protein kinase" evidence="6">
    <location>
        <begin position="472"/>
        <end position="730"/>
    </location>
</feature>
<comment type="caution">
    <text evidence="7">The sequence shown here is derived from an EMBL/GenBank/DDBJ whole genome shotgun (WGS) entry which is preliminary data.</text>
</comment>
<dbReference type="AlphaFoldDB" id="A0A812DIX5"/>
<reference evidence="7" key="1">
    <citation type="submission" date="2021-01" db="EMBL/GenBank/DDBJ databases">
        <authorList>
            <person name="Li R."/>
            <person name="Bekaert M."/>
        </authorList>
    </citation>
    <scope>NUCLEOTIDE SEQUENCE</scope>
    <source>
        <strain evidence="7">Farmed</strain>
    </source>
</reference>
<dbReference type="SUPFAM" id="SSF50630">
    <property type="entry name" value="Acid proteases"/>
    <property type="match status" value="1"/>
</dbReference>
<sequence length="735" mass="82954">MDEEKTAAVSAVNTVREIIISPPKDKPYYKLKEELVRRTYMSRQKKLYQLLHEEQLGDSKPSQFLRRLQHLAGESNEDGIICHIFLQRLPPAYHAVLAAVGEDAPVEKMAEIADNVADLTSGCTAPVSAVQTQEPDPLARHLEGQRSPPPFFQFATGKSLGWRPEATRCAGVGEVCSLLFVSDRTTGIRLLVDSGAQISLIPATRADKLKGSHKLTLQAVNKSLIQTYGQRCLTLNLGLRRVFTHFFVLADVEKAILGADFLHKFGLLIDVHRRCLTDPKTNTQSPGAIHNVIPLCPTVANTEDNPMFCELLQKFDSITKPAFHKDSLPHNITHHIAISGPPVHSRPRRLAPEKLSLAKAEFTQMMELGIIRPSKSNWASPLHLVPKSGGTWRACGDYRALNSATKPDRYPIPHIHDVTAIIQDRVLTEQEIRESRYYLRFEPEAATQNKNEMGDDTAELIEETSLPKSPRYKVLEEIDEGGFGRIYKVLNTETNREFALKRLCYEGEFQDDKYVFAEVYCLSKLKHPNIIELEEFILKPERLYIIMEYARYGNIEQYVIRKHPLPPSENMGYFSQIMSAICYCHSRNIAHRDLTPSNALLTESFNLKLADWGLATPCGKDRDNPIFSEDYIGDSRYLPPEVLRRAPFSPLPTDVWGLGCVLFFMLTSEPPFEGTETSIINQQTGSGVIFPDWLSGCDIPETLRIIKNINFLLVADELKRPKVEEARDFFISSGK</sequence>
<dbReference type="InterPro" id="IPR000719">
    <property type="entry name" value="Prot_kinase_dom"/>
</dbReference>